<sequence length="140" mass="16423">MHYYCPTAKSKKGCNKKHVPKDWLENLVVAKTLDHILRPDALKYIANACYEIQLKDKAGDEEIEFFWRRIAENKRALDNTLKVIESGVETMTLPLRLKELEMERLQLHNELKAAEARKVILTPEHIEFMLLQYVEKGEDE</sequence>
<organism evidence="1 2">
    <name type="scientific">Anaerotruncus colihominis</name>
    <dbReference type="NCBI Taxonomy" id="169435"/>
    <lineage>
        <taxon>Bacteria</taxon>
        <taxon>Bacillati</taxon>
        <taxon>Bacillota</taxon>
        <taxon>Clostridia</taxon>
        <taxon>Eubacteriales</taxon>
        <taxon>Oscillospiraceae</taxon>
        <taxon>Anaerotruncus</taxon>
    </lineage>
</organism>
<accession>A0A845RK34</accession>
<evidence type="ECO:0000313" key="2">
    <source>
        <dbReference type="Proteomes" id="UP000446348"/>
    </source>
</evidence>
<protein>
    <recommendedName>
        <fullName evidence="3">Recombinase zinc beta ribbon domain-containing protein</fullName>
    </recommendedName>
</protein>
<reference evidence="1 2" key="1">
    <citation type="submission" date="2018-08" db="EMBL/GenBank/DDBJ databases">
        <title>Murine metabolic-syndrome-specific gut microbial biobank.</title>
        <authorList>
            <person name="Liu C."/>
        </authorList>
    </citation>
    <scope>NUCLEOTIDE SEQUENCE [LARGE SCALE GENOMIC DNA]</scope>
    <source>
        <strain evidence="1 2">X69</strain>
    </source>
</reference>
<evidence type="ECO:0008006" key="3">
    <source>
        <dbReference type="Google" id="ProtNLM"/>
    </source>
</evidence>
<name>A0A845RK34_9FIRM</name>
<evidence type="ECO:0000313" key="1">
    <source>
        <dbReference type="EMBL" id="NBI78082.1"/>
    </source>
</evidence>
<dbReference type="Proteomes" id="UP000446348">
    <property type="component" value="Unassembled WGS sequence"/>
</dbReference>
<proteinExistence type="predicted"/>
<comment type="caution">
    <text evidence="1">The sequence shown here is derived from an EMBL/GenBank/DDBJ whole genome shotgun (WGS) entry which is preliminary data.</text>
</comment>
<dbReference type="EMBL" id="QXWZ01000005">
    <property type="protein sequence ID" value="NBI78082.1"/>
    <property type="molecule type" value="Genomic_DNA"/>
</dbReference>
<dbReference type="AlphaFoldDB" id="A0A845RK34"/>
<gene>
    <name evidence="1" type="ORF">D3Z39_04235</name>
</gene>